<dbReference type="InterPro" id="IPR036890">
    <property type="entry name" value="HATPase_C_sf"/>
</dbReference>
<sequence length="379" mass="43328">MLVFSYVIDKSLPLAYHVFYSFYTTIIVELSFRIVAYTVLSAILRVSISHINASQWLVAICYLSAMPCYLFIHYLLHIDYEAIRLANGRSKALYYANGIMIVFFIFVNGSTFLESHIAYLPYSVTRMRYLSIFVYALLFLWSLYQFNSKAIASVESEAAMERQNHYRNLSSYNTYIATLYGEITHFKKQTKDSLIRFGQVLDTGDMEQVKSDFNQLFSLKENPFNSSKYDLERLINVKIPILKSFLASKLFEAQTQGLHLTVEVPDDVTGVAMELLDLMIIISVFCDNAIEAAKESHDKKMNFVLFELDDMLVFVIENSTQEEKVDIGAIFKKGYSTKGAERGLGLDNVRTILEAYPCSLLSTKSSHFMVTQTLKIPKA</sequence>
<dbReference type="GO" id="GO:0042802">
    <property type="term" value="F:identical protein binding"/>
    <property type="evidence" value="ECO:0007669"/>
    <property type="project" value="TreeGrafter"/>
</dbReference>
<gene>
    <name evidence="3" type="ORF">DIY07_09335</name>
</gene>
<keyword evidence="1" id="KW-0472">Membrane</keyword>
<feature type="transmembrane region" description="Helical" evidence="1">
    <location>
        <begin position="127"/>
        <end position="144"/>
    </location>
</feature>
<evidence type="ECO:0000259" key="2">
    <source>
        <dbReference type="Pfam" id="PF14501"/>
    </source>
</evidence>
<keyword evidence="1" id="KW-0812">Transmembrane</keyword>
<dbReference type="SUPFAM" id="SSF55874">
    <property type="entry name" value="ATPase domain of HSP90 chaperone/DNA topoisomerase II/histidine kinase"/>
    <property type="match status" value="1"/>
</dbReference>
<dbReference type="GO" id="GO:0016301">
    <property type="term" value="F:kinase activity"/>
    <property type="evidence" value="ECO:0007669"/>
    <property type="project" value="UniProtKB-KW"/>
</dbReference>
<keyword evidence="3" id="KW-0808">Transferase</keyword>
<dbReference type="STRING" id="1346.BMF34_09255"/>
<keyword evidence="1" id="KW-1133">Transmembrane helix</keyword>
<reference evidence="3 4" key="1">
    <citation type="submission" date="2018-06" db="EMBL/GenBank/DDBJ databases">
        <title>Mutators as drivers of adaptation in pathogenic bacteria and a risk factor for host jumps and vaccine escape.</title>
        <authorList>
            <person name="Barnes A.C."/>
            <person name="Silayeva O."/>
        </authorList>
    </citation>
    <scope>NUCLEOTIDE SEQUENCE [LARGE SCALE GENOMIC DNA]</scope>
    <source>
        <strain evidence="3 4">QMA0445</strain>
    </source>
</reference>
<dbReference type="InterPro" id="IPR032834">
    <property type="entry name" value="NatK-like_C"/>
</dbReference>
<evidence type="ECO:0000313" key="3">
    <source>
        <dbReference type="EMBL" id="RLU55018.1"/>
    </source>
</evidence>
<comment type="caution">
    <text evidence="3">The sequence shown here is derived from an EMBL/GenBank/DDBJ whole genome shotgun (WGS) entry which is preliminary data.</text>
</comment>
<dbReference type="Proteomes" id="UP000269148">
    <property type="component" value="Unassembled WGS sequence"/>
</dbReference>
<dbReference type="Pfam" id="PF14501">
    <property type="entry name" value="HATPase_c_5"/>
    <property type="match status" value="1"/>
</dbReference>
<evidence type="ECO:0000313" key="4">
    <source>
        <dbReference type="Proteomes" id="UP000269148"/>
    </source>
</evidence>
<feature type="transmembrane region" description="Helical" evidence="1">
    <location>
        <begin position="20"/>
        <end position="44"/>
    </location>
</feature>
<keyword evidence="3" id="KW-0418">Kinase</keyword>
<protein>
    <submittedName>
        <fullName evidence="3">Histidine kinase</fullName>
    </submittedName>
</protein>
<feature type="transmembrane region" description="Helical" evidence="1">
    <location>
        <begin position="56"/>
        <end position="76"/>
    </location>
</feature>
<feature type="transmembrane region" description="Helical" evidence="1">
    <location>
        <begin position="92"/>
        <end position="115"/>
    </location>
</feature>
<dbReference type="AlphaFoldDB" id="A0A3L8LEV3"/>
<organism evidence="3 4">
    <name type="scientific">Streptococcus iniae</name>
    <name type="common">Streptococcus shiloi</name>
    <dbReference type="NCBI Taxonomy" id="1346"/>
    <lineage>
        <taxon>Bacteria</taxon>
        <taxon>Bacillati</taxon>
        <taxon>Bacillota</taxon>
        <taxon>Bacilli</taxon>
        <taxon>Lactobacillales</taxon>
        <taxon>Streptococcaceae</taxon>
        <taxon>Streptococcus</taxon>
    </lineage>
</organism>
<dbReference type="PANTHER" id="PTHR40448">
    <property type="entry name" value="TWO-COMPONENT SENSOR HISTIDINE KINASE"/>
    <property type="match status" value="1"/>
</dbReference>
<feature type="domain" description="Sensor histidine kinase NatK-like C-terminal" evidence="2">
    <location>
        <begin position="273"/>
        <end position="377"/>
    </location>
</feature>
<dbReference type="EMBL" id="QLQD01000080">
    <property type="protein sequence ID" value="RLU55018.1"/>
    <property type="molecule type" value="Genomic_DNA"/>
</dbReference>
<dbReference type="Gene3D" id="3.30.565.10">
    <property type="entry name" value="Histidine kinase-like ATPase, C-terminal domain"/>
    <property type="match status" value="1"/>
</dbReference>
<accession>A0A3L8LEV3</accession>
<dbReference type="PANTHER" id="PTHR40448:SF1">
    <property type="entry name" value="TWO-COMPONENT SENSOR HISTIDINE KINASE"/>
    <property type="match status" value="1"/>
</dbReference>
<proteinExistence type="predicted"/>
<evidence type="ECO:0000256" key="1">
    <source>
        <dbReference type="SAM" id="Phobius"/>
    </source>
</evidence>
<name>A0A3L8LEV3_STRIN</name>
<dbReference type="OrthoDB" id="1656061at2"/>